<evidence type="ECO:0000313" key="3">
    <source>
        <dbReference type="EMBL" id="MFC6878980.1"/>
    </source>
</evidence>
<dbReference type="Proteomes" id="UP001596380">
    <property type="component" value="Unassembled WGS sequence"/>
</dbReference>
<feature type="region of interest" description="Disordered" evidence="1">
    <location>
        <begin position="44"/>
        <end position="88"/>
    </location>
</feature>
<comment type="caution">
    <text evidence="3">The sequence shown here is derived from an EMBL/GenBank/DDBJ whole genome shotgun (WGS) entry which is preliminary data.</text>
</comment>
<evidence type="ECO:0000256" key="2">
    <source>
        <dbReference type="SAM" id="Phobius"/>
    </source>
</evidence>
<keyword evidence="4" id="KW-1185">Reference proteome</keyword>
<sequence length="242" mass="24483">MPGAWPAPGGPKRRNTGLIVGLAIAGGLVLVAGGVGGGVALTSGDGEEKKGAEAGAPFPTATGPVIPDVPAPSSPPSVKPTEPPRTLKLPKSVAGYRQENGSVARRLVAEMRRDMAKSGGLLGKRTAKAAKAALYSDGGGNTVVFVGYQLSTLSLTGEDVPENPSSIVDGVLLGSNVSNDRRYPAGRLGGVLRCGKGGDKSGFSAAVCAWADSSVLGMVLAPDLSPKRLAPFTLKFRNAAER</sequence>
<protein>
    <submittedName>
        <fullName evidence="3">Uncharacterized protein</fullName>
    </submittedName>
</protein>
<keyword evidence="2" id="KW-0812">Transmembrane</keyword>
<accession>A0ABW2CCR4</accession>
<feature type="compositionally biased region" description="Pro residues" evidence="1">
    <location>
        <begin position="67"/>
        <end position="83"/>
    </location>
</feature>
<feature type="transmembrane region" description="Helical" evidence="2">
    <location>
        <begin position="18"/>
        <end position="41"/>
    </location>
</feature>
<name>A0ABW2CCR4_9ACTN</name>
<organism evidence="3 4">
    <name type="scientific">Actinomadura yumaensis</name>
    <dbReference type="NCBI Taxonomy" id="111807"/>
    <lineage>
        <taxon>Bacteria</taxon>
        <taxon>Bacillati</taxon>
        <taxon>Actinomycetota</taxon>
        <taxon>Actinomycetes</taxon>
        <taxon>Streptosporangiales</taxon>
        <taxon>Thermomonosporaceae</taxon>
        <taxon>Actinomadura</taxon>
    </lineage>
</organism>
<evidence type="ECO:0000313" key="4">
    <source>
        <dbReference type="Proteomes" id="UP001596380"/>
    </source>
</evidence>
<reference evidence="4" key="1">
    <citation type="journal article" date="2019" name="Int. J. Syst. Evol. Microbiol.">
        <title>The Global Catalogue of Microorganisms (GCM) 10K type strain sequencing project: providing services to taxonomists for standard genome sequencing and annotation.</title>
        <authorList>
            <consortium name="The Broad Institute Genomics Platform"/>
            <consortium name="The Broad Institute Genome Sequencing Center for Infectious Disease"/>
            <person name="Wu L."/>
            <person name="Ma J."/>
        </authorList>
    </citation>
    <scope>NUCLEOTIDE SEQUENCE [LARGE SCALE GENOMIC DNA]</scope>
    <source>
        <strain evidence="4">JCM 3369</strain>
    </source>
</reference>
<dbReference type="EMBL" id="JBHSXS010000002">
    <property type="protein sequence ID" value="MFC6878980.1"/>
    <property type="molecule type" value="Genomic_DNA"/>
</dbReference>
<dbReference type="RefSeq" id="WP_206681340.1">
    <property type="nucleotide sequence ID" value="NZ_JBHSXE010000001.1"/>
</dbReference>
<keyword evidence="2" id="KW-0472">Membrane</keyword>
<gene>
    <name evidence="3" type="ORF">ACFQKB_04300</name>
</gene>
<proteinExistence type="predicted"/>
<evidence type="ECO:0000256" key="1">
    <source>
        <dbReference type="SAM" id="MobiDB-lite"/>
    </source>
</evidence>
<keyword evidence="2" id="KW-1133">Transmembrane helix</keyword>